<organism evidence="1 2">
    <name type="scientific">Archangium gephyra</name>
    <dbReference type="NCBI Taxonomy" id="48"/>
    <lineage>
        <taxon>Bacteria</taxon>
        <taxon>Pseudomonadati</taxon>
        <taxon>Myxococcota</taxon>
        <taxon>Myxococcia</taxon>
        <taxon>Myxococcales</taxon>
        <taxon>Cystobacterineae</taxon>
        <taxon>Archangiaceae</taxon>
        <taxon>Archangium</taxon>
    </lineage>
</organism>
<gene>
    <name evidence="1" type="ORF">AA314_02428</name>
</gene>
<accession>A0AAC8Q4L7</accession>
<evidence type="ECO:0000313" key="2">
    <source>
        <dbReference type="Proteomes" id="UP000035579"/>
    </source>
</evidence>
<dbReference type="EMBL" id="CP011509">
    <property type="protein sequence ID" value="AKJ00802.1"/>
    <property type="molecule type" value="Genomic_DNA"/>
</dbReference>
<dbReference type="KEGG" id="age:AA314_02428"/>
<sequence length="51" mass="5400">MSMKYIGGVIVILYAVVAFTGCEPFTRSQRGQAVARGSGVRTWTGGFMGGK</sequence>
<name>A0AAC8Q4L7_9BACT</name>
<dbReference type="AlphaFoldDB" id="A0AAC8Q4L7"/>
<evidence type="ECO:0000313" key="1">
    <source>
        <dbReference type="EMBL" id="AKJ00802.1"/>
    </source>
</evidence>
<protein>
    <recommendedName>
        <fullName evidence="3">Lipoprotein</fullName>
    </recommendedName>
</protein>
<reference evidence="1 2" key="1">
    <citation type="submission" date="2015-05" db="EMBL/GenBank/DDBJ databases">
        <title>Genome assembly of Archangium gephyra DSM 2261.</title>
        <authorList>
            <person name="Sharma G."/>
            <person name="Subramanian S."/>
        </authorList>
    </citation>
    <scope>NUCLEOTIDE SEQUENCE [LARGE SCALE GENOMIC DNA]</scope>
    <source>
        <strain evidence="1 2">DSM 2261</strain>
    </source>
</reference>
<evidence type="ECO:0008006" key="3">
    <source>
        <dbReference type="Google" id="ProtNLM"/>
    </source>
</evidence>
<dbReference type="Proteomes" id="UP000035579">
    <property type="component" value="Chromosome"/>
</dbReference>
<dbReference type="PROSITE" id="PS51257">
    <property type="entry name" value="PROKAR_LIPOPROTEIN"/>
    <property type="match status" value="1"/>
</dbReference>
<proteinExistence type="predicted"/>